<evidence type="ECO:0000313" key="1">
    <source>
        <dbReference type="EMBL" id="MBA1144821.1"/>
    </source>
</evidence>
<dbReference type="EMBL" id="JACDTY010000028">
    <property type="protein sequence ID" value="MBA1144821.1"/>
    <property type="molecule type" value="Genomic_DNA"/>
</dbReference>
<gene>
    <name evidence="1" type="ORF">H0241_32005</name>
</gene>
<organism evidence="1 2">
    <name type="scientific">Mesorhizobium neociceri</name>
    <dbReference type="NCBI Taxonomy" id="1307853"/>
    <lineage>
        <taxon>Bacteria</taxon>
        <taxon>Pseudomonadati</taxon>
        <taxon>Pseudomonadota</taxon>
        <taxon>Alphaproteobacteria</taxon>
        <taxon>Hyphomicrobiales</taxon>
        <taxon>Phyllobacteriaceae</taxon>
        <taxon>Mesorhizobium</taxon>
    </lineage>
</organism>
<evidence type="ECO:0000313" key="2">
    <source>
        <dbReference type="Proteomes" id="UP000558284"/>
    </source>
</evidence>
<proteinExistence type="predicted"/>
<dbReference type="Proteomes" id="UP000558284">
    <property type="component" value="Unassembled WGS sequence"/>
</dbReference>
<keyword evidence="2" id="KW-1185">Reference proteome</keyword>
<sequence length="91" mass="10033">MNTSPSELELQEMEARAAAAQPGPWKSWVEGWDFLSGSNFIQTGEGADRGDDIEMGGATAEDQDFIAAARQDIPRLIAEVRRLRALLNRTK</sequence>
<dbReference type="AlphaFoldDB" id="A0A838BG27"/>
<reference evidence="1 2" key="1">
    <citation type="submission" date="2020-07" db="EMBL/GenBank/DDBJ databases">
        <title>Definition of the novel symbiovar canariense within Mesorhizobium novociceri, a new species of genus Mesorhizobium nodulating Cicer canariense in the Caldera de Taburiente National Park (La Palma, Canary Islands).</title>
        <authorList>
            <person name="Leon-Barrios M."/>
            <person name="Perez-Yepez J."/>
            <person name="Flores-Felix J.D."/>
            <person name="Ramirez-Baena M.H."/>
            <person name="Pulido-Suarez L."/>
            <person name="Igual J.M."/>
            <person name="Velazquez E."/>
            <person name="Peix A."/>
        </authorList>
    </citation>
    <scope>NUCLEOTIDE SEQUENCE [LARGE SCALE GENOMIC DNA]</scope>
    <source>
        <strain evidence="1 2">CCANP35</strain>
    </source>
</reference>
<name>A0A838BG27_9HYPH</name>
<accession>A0A838BG27</accession>
<comment type="caution">
    <text evidence="1">The sequence shown here is derived from an EMBL/GenBank/DDBJ whole genome shotgun (WGS) entry which is preliminary data.</text>
</comment>
<protein>
    <submittedName>
        <fullName evidence="1">Uncharacterized protein</fullName>
    </submittedName>
</protein>